<dbReference type="SUPFAM" id="SSF46689">
    <property type="entry name" value="Homeodomain-like"/>
    <property type="match status" value="1"/>
</dbReference>
<dbReference type="Pfam" id="PF25601">
    <property type="entry name" value="AAA_lid_14"/>
    <property type="match status" value="1"/>
</dbReference>
<evidence type="ECO:0000313" key="8">
    <source>
        <dbReference type="Proteomes" id="UP000319671"/>
    </source>
</evidence>
<keyword evidence="8" id="KW-1185">Reference proteome</keyword>
<accession>A0A561CQ83</accession>
<gene>
    <name evidence="7" type="ORF">FB550_11638</name>
</gene>
<evidence type="ECO:0000256" key="5">
    <source>
        <dbReference type="ARBA" id="ARBA00023163"/>
    </source>
</evidence>
<dbReference type="RefSeq" id="WP_144567681.1">
    <property type="nucleotide sequence ID" value="NZ_VIVN01000016.1"/>
</dbReference>
<dbReference type="InterPro" id="IPR002197">
    <property type="entry name" value="HTH_Fis"/>
</dbReference>
<keyword evidence="1" id="KW-0547">Nucleotide-binding</keyword>
<sequence>MKIDIRNIEKLVDYDNILVADKEGIIIFFDLADLNVLREIGLRPEEFMGKHITSFYKNLTNENSTIMRVIKSGKAESNVRQLLVTKSGNHFESINSTYPIIDNHKVIGAIEFSKHIYSKENIQSLDKMASHKVYRKNNTIYTIENIITANPNMRAIKNRIKKIAKTNSTVLINGKTGTGKEVVAQSIHNLSDRYGSPFLSLNCVAIPPNLLESTLFGTVRGSFTGSTDMPGLMEQAEGGTLFLDEINSLDFYLQAKLLKAIEEKMIRRIGGNKNIYVDIRIISATNEDPEILVSEKRLREDLFYRLGVVQIDLPTLAEREEDIETLLEYYIHFYNNYMNMSIDGVKPEVLECFKRYPWPGNIRELKNAIETAYINATSNQISIEDIPKRIRKYNEVEISNQKDTKEWSLKNAIEEFEKSIIISEVKNTNGKLTELATRLGISKQLLNYKLEKYNLR</sequence>
<dbReference type="InterPro" id="IPR002078">
    <property type="entry name" value="Sigma_54_int"/>
</dbReference>
<dbReference type="CDD" id="cd00009">
    <property type="entry name" value="AAA"/>
    <property type="match status" value="1"/>
</dbReference>
<dbReference type="Gene3D" id="3.30.450.20">
    <property type="entry name" value="PAS domain"/>
    <property type="match status" value="1"/>
</dbReference>
<dbReference type="InterPro" id="IPR025944">
    <property type="entry name" value="Sigma_54_int_dom_CS"/>
</dbReference>
<keyword evidence="2" id="KW-0067">ATP-binding</keyword>
<dbReference type="PANTHER" id="PTHR32071:SF74">
    <property type="entry name" value="TRANSCRIPTIONAL ACTIVATOR ROCR"/>
    <property type="match status" value="1"/>
</dbReference>
<dbReference type="EMBL" id="VIVN01000016">
    <property type="protein sequence ID" value="TWD93224.1"/>
    <property type="molecule type" value="Genomic_DNA"/>
</dbReference>
<dbReference type="SUPFAM" id="SSF52540">
    <property type="entry name" value="P-loop containing nucleoside triphosphate hydrolases"/>
    <property type="match status" value="1"/>
</dbReference>
<keyword evidence="3" id="KW-0805">Transcription regulation</keyword>
<dbReference type="GO" id="GO:0043565">
    <property type="term" value="F:sequence-specific DNA binding"/>
    <property type="evidence" value="ECO:0007669"/>
    <property type="project" value="InterPro"/>
</dbReference>
<dbReference type="PRINTS" id="PR01590">
    <property type="entry name" value="HTHFIS"/>
</dbReference>
<dbReference type="InterPro" id="IPR035965">
    <property type="entry name" value="PAS-like_dom_sf"/>
</dbReference>
<dbReference type="PROSITE" id="PS00676">
    <property type="entry name" value="SIGMA54_INTERACT_2"/>
    <property type="match status" value="1"/>
</dbReference>
<dbReference type="InterPro" id="IPR027417">
    <property type="entry name" value="P-loop_NTPase"/>
</dbReference>
<dbReference type="PROSITE" id="PS50045">
    <property type="entry name" value="SIGMA54_INTERACT_4"/>
    <property type="match status" value="1"/>
</dbReference>
<dbReference type="Proteomes" id="UP000319671">
    <property type="component" value="Unassembled WGS sequence"/>
</dbReference>
<dbReference type="GO" id="GO:0006355">
    <property type="term" value="P:regulation of DNA-templated transcription"/>
    <property type="evidence" value="ECO:0007669"/>
    <property type="project" value="InterPro"/>
</dbReference>
<evidence type="ECO:0000256" key="2">
    <source>
        <dbReference type="ARBA" id="ARBA00022840"/>
    </source>
</evidence>
<evidence type="ECO:0000256" key="1">
    <source>
        <dbReference type="ARBA" id="ARBA00022741"/>
    </source>
</evidence>
<dbReference type="InterPro" id="IPR058031">
    <property type="entry name" value="AAA_lid_NorR"/>
</dbReference>
<reference evidence="7 8" key="1">
    <citation type="submission" date="2019-06" db="EMBL/GenBank/DDBJ databases">
        <title>Sorghum-associated microbial communities from plants grown in Nebraska, USA.</title>
        <authorList>
            <person name="Schachtman D."/>
        </authorList>
    </citation>
    <scope>NUCLEOTIDE SEQUENCE [LARGE SCALE GENOMIC DNA]</scope>
    <source>
        <strain evidence="7 8">2482</strain>
    </source>
</reference>
<evidence type="ECO:0000256" key="4">
    <source>
        <dbReference type="ARBA" id="ARBA00023125"/>
    </source>
</evidence>
<dbReference type="InterPro" id="IPR009057">
    <property type="entry name" value="Homeodomain-like_sf"/>
</dbReference>
<dbReference type="InterPro" id="IPR003593">
    <property type="entry name" value="AAA+_ATPase"/>
</dbReference>
<dbReference type="PANTHER" id="PTHR32071">
    <property type="entry name" value="TRANSCRIPTIONAL REGULATORY PROTEIN"/>
    <property type="match status" value="1"/>
</dbReference>
<comment type="caution">
    <text evidence="7">The sequence shown here is derived from an EMBL/GenBank/DDBJ whole genome shotgun (WGS) entry which is preliminary data.</text>
</comment>
<dbReference type="Pfam" id="PF00158">
    <property type="entry name" value="Sigma54_activat"/>
    <property type="match status" value="1"/>
</dbReference>
<dbReference type="Gene3D" id="1.10.10.60">
    <property type="entry name" value="Homeodomain-like"/>
    <property type="match status" value="1"/>
</dbReference>
<dbReference type="AlphaFoldDB" id="A0A561CQ83"/>
<organism evidence="7 8">
    <name type="scientific">Neobacillus bataviensis</name>
    <dbReference type="NCBI Taxonomy" id="220685"/>
    <lineage>
        <taxon>Bacteria</taxon>
        <taxon>Bacillati</taxon>
        <taxon>Bacillota</taxon>
        <taxon>Bacilli</taxon>
        <taxon>Bacillales</taxon>
        <taxon>Bacillaceae</taxon>
        <taxon>Neobacillus</taxon>
    </lineage>
</organism>
<dbReference type="PROSITE" id="PS00688">
    <property type="entry name" value="SIGMA54_INTERACT_3"/>
    <property type="match status" value="1"/>
</dbReference>
<dbReference type="Gene3D" id="3.40.50.300">
    <property type="entry name" value="P-loop containing nucleotide triphosphate hydrolases"/>
    <property type="match status" value="1"/>
</dbReference>
<evidence type="ECO:0000259" key="6">
    <source>
        <dbReference type="PROSITE" id="PS50045"/>
    </source>
</evidence>
<dbReference type="GO" id="GO:0005524">
    <property type="term" value="F:ATP binding"/>
    <property type="evidence" value="ECO:0007669"/>
    <property type="project" value="UniProtKB-KW"/>
</dbReference>
<keyword evidence="5" id="KW-0804">Transcription</keyword>
<evidence type="ECO:0000313" key="7">
    <source>
        <dbReference type="EMBL" id="TWD93224.1"/>
    </source>
</evidence>
<dbReference type="FunFam" id="3.40.50.300:FF:000006">
    <property type="entry name" value="DNA-binding transcriptional regulator NtrC"/>
    <property type="match status" value="1"/>
</dbReference>
<protein>
    <submittedName>
        <fullName evidence="7">Arginine utilization regulatory protein</fullName>
    </submittedName>
</protein>
<dbReference type="SMART" id="SM00382">
    <property type="entry name" value="AAA"/>
    <property type="match status" value="1"/>
</dbReference>
<proteinExistence type="predicted"/>
<feature type="domain" description="Sigma-54 factor interaction" evidence="6">
    <location>
        <begin position="146"/>
        <end position="374"/>
    </location>
</feature>
<dbReference type="InterPro" id="IPR025943">
    <property type="entry name" value="Sigma_54_int_dom_ATP-bd_2"/>
</dbReference>
<evidence type="ECO:0000256" key="3">
    <source>
        <dbReference type="ARBA" id="ARBA00023015"/>
    </source>
</evidence>
<keyword evidence="4" id="KW-0238">DNA-binding</keyword>
<name>A0A561CQ83_9BACI</name>
<dbReference type="Gene3D" id="1.10.8.60">
    <property type="match status" value="1"/>
</dbReference>
<dbReference type="SUPFAM" id="SSF55785">
    <property type="entry name" value="PYP-like sensor domain (PAS domain)"/>
    <property type="match status" value="1"/>
</dbReference>